<feature type="coiled-coil region" evidence="1">
    <location>
        <begin position="2"/>
        <end position="40"/>
    </location>
</feature>
<protein>
    <submittedName>
        <fullName evidence="2">Uncharacterized protein</fullName>
    </submittedName>
</protein>
<gene>
    <name evidence="2" type="ORF">RG963_06030</name>
</gene>
<evidence type="ECO:0000256" key="1">
    <source>
        <dbReference type="SAM" id="Coils"/>
    </source>
</evidence>
<proteinExistence type="predicted"/>
<dbReference type="EMBL" id="JAVKPK010000018">
    <property type="protein sequence ID" value="MDR7665348.1"/>
    <property type="molecule type" value="Genomic_DNA"/>
</dbReference>
<sequence length="41" mass="4984">MKQLVKKNVDEWYNQMNELIEKMDDKASALVLRMNDEENRI</sequence>
<evidence type="ECO:0000313" key="3">
    <source>
        <dbReference type="Proteomes" id="UP001246244"/>
    </source>
</evidence>
<dbReference type="Proteomes" id="UP001246244">
    <property type="component" value="Unassembled WGS sequence"/>
</dbReference>
<name>A0ABU2D055_9EURY</name>
<accession>A0ABU2D055</accession>
<dbReference type="RefSeq" id="WP_310575374.1">
    <property type="nucleotide sequence ID" value="NZ_JAVKPK010000018.1"/>
</dbReference>
<evidence type="ECO:0000313" key="2">
    <source>
        <dbReference type="EMBL" id="MDR7665348.1"/>
    </source>
</evidence>
<reference evidence="3" key="1">
    <citation type="submission" date="2023-07" db="EMBL/GenBank/DDBJ databases">
        <title>Whole-genome sequencing of a new Methanosarcina sp. Z-7115.</title>
        <authorList>
            <person name="Zhilina T.N."/>
            <person name="Merkel A.Y."/>
        </authorList>
    </citation>
    <scope>NUCLEOTIDE SEQUENCE [LARGE SCALE GENOMIC DNA]</scope>
    <source>
        <strain evidence="3">Z-7115</strain>
    </source>
</reference>
<keyword evidence="3" id="KW-1185">Reference proteome</keyword>
<comment type="caution">
    <text evidence="2">The sequence shown here is derived from an EMBL/GenBank/DDBJ whole genome shotgun (WGS) entry which is preliminary data.</text>
</comment>
<organism evidence="2 3">
    <name type="scientific">Methanosarcina baikalica</name>
    <dbReference type="NCBI Taxonomy" id="3073890"/>
    <lineage>
        <taxon>Archaea</taxon>
        <taxon>Methanobacteriati</taxon>
        <taxon>Methanobacteriota</taxon>
        <taxon>Stenosarchaea group</taxon>
        <taxon>Methanomicrobia</taxon>
        <taxon>Methanosarcinales</taxon>
        <taxon>Methanosarcinaceae</taxon>
        <taxon>Methanosarcina</taxon>
    </lineage>
</organism>
<keyword evidence="1" id="KW-0175">Coiled coil</keyword>